<evidence type="ECO:0008006" key="3">
    <source>
        <dbReference type="Google" id="ProtNLM"/>
    </source>
</evidence>
<dbReference type="InterPro" id="IPR027417">
    <property type="entry name" value="P-loop_NTPase"/>
</dbReference>
<proteinExistence type="predicted"/>
<evidence type="ECO:0000313" key="2">
    <source>
        <dbReference type="Proteomes" id="UP000231553"/>
    </source>
</evidence>
<keyword evidence="2" id="KW-1185">Reference proteome</keyword>
<name>A0A2M8IU15_9RHOB</name>
<gene>
    <name evidence="1" type="ORF">CVM52_24460</name>
</gene>
<feature type="non-terminal residue" evidence="1">
    <location>
        <position position="298"/>
    </location>
</feature>
<dbReference type="EMBL" id="PGTB01000257">
    <property type="protein sequence ID" value="PJE34015.1"/>
    <property type="molecule type" value="Genomic_DNA"/>
</dbReference>
<reference evidence="1 2" key="1">
    <citation type="journal article" date="2018" name="Int. J. Syst. Evol. Microbiol.">
        <title>Pseudooceanicola lipolyticus sp. nov., a marine alphaproteobacterium, reclassification of Oceanicola flagellatus as Pseudooceanicola flagellatus comb. nov. and emended description of the genus Pseudooceanicola.</title>
        <authorList>
            <person name="Huang M.-M."/>
            <person name="Guo L.-L."/>
            <person name="Wu Y.-H."/>
            <person name="Lai Q.-L."/>
            <person name="Shao Z.-Z."/>
            <person name="Wang C.-S."/>
            <person name="Wu M."/>
            <person name="Xu X.-W."/>
        </authorList>
    </citation>
    <scope>NUCLEOTIDE SEQUENCE [LARGE SCALE GENOMIC DNA]</scope>
    <source>
        <strain evidence="1 2">157</strain>
    </source>
</reference>
<dbReference type="Proteomes" id="UP000231553">
    <property type="component" value="Unassembled WGS sequence"/>
</dbReference>
<evidence type="ECO:0000313" key="1">
    <source>
        <dbReference type="EMBL" id="PJE34015.1"/>
    </source>
</evidence>
<dbReference type="AlphaFoldDB" id="A0A2M8IU15"/>
<organism evidence="1 2">
    <name type="scientific">Pseudooceanicola lipolyticus</name>
    <dbReference type="NCBI Taxonomy" id="2029104"/>
    <lineage>
        <taxon>Bacteria</taxon>
        <taxon>Pseudomonadati</taxon>
        <taxon>Pseudomonadota</taxon>
        <taxon>Alphaproteobacteria</taxon>
        <taxon>Rhodobacterales</taxon>
        <taxon>Paracoccaceae</taxon>
        <taxon>Pseudooceanicola</taxon>
    </lineage>
</organism>
<comment type="caution">
    <text evidence="1">The sequence shown here is derived from an EMBL/GenBank/DDBJ whole genome shotgun (WGS) entry which is preliminary data.</text>
</comment>
<dbReference type="SUPFAM" id="SSF52540">
    <property type="entry name" value="P-loop containing nucleoside triphosphate hydrolases"/>
    <property type="match status" value="1"/>
</dbReference>
<protein>
    <recommendedName>
        <fullName evidence="3">Sulfotransferase family protein</fullName>
    </recommendedName>
</protein>
<sequence>MKPLKSLVRAAKRPRAAARTRPARLVIHIGDHKTGSTSIQYAFARGQVRLGGAAVAYPTKLNHSFLRKQCSAYANGAAPARAAAEEVFRRLARRIATSGAPAALISAEALENVPPGLLHEVVTGFFAEAADEIRVVAYVRPHAARFLSNYAEQIKIGSFAGDLEAYFAHVQDKGRLDYQPRFAAHRAAFGDAFLLRPMIREQLTGGDILADFAAHAFPGAELAPAAGTANESLSLEDLMRLKLLQARLGDAPQKLRHALGWEFARLVADLPPPQSRTRLQLHAGLAGRLHEACLADAR</sequence>
<accession>A0A2M8IU15</accession>